<evidence type="ECO:0000313" key="2">
    <source>
        <dbReference type="Proteomes" id="UP000800303"/>
    </source>
</evidence>
<protein>
    <submittedName>
        <fullName evidence="1">NmrA family transcriptional regulator</fullName>
    </submittedName>
</protein>
<evidence type="ECO:0000313" key="1">
    <source>
        <dbReference type="EMBL" id="NGZ76453.1"/>
    </source>
</evidence>
<dbReference type="Gene3D" id="3.90.25.10">
    <property type="entry name" value="UDP-galactose 4-epimerase, domain 1"/>
    <property type="match status" value="1"/>
</dbReference>
<proteinExistence type="predicted"/>
<dbReference type="PANTHER" id="PTHR43162">
    <property type="match status" value="1"/>
</dbReference>
<dbReference type="PANTHER" id="PTHR43162:SF1">
    <property type="entry name" value="PRESTALK A DIFFERENTIATION PROTEIN A"/>
    <property type="match status" value="1"/>
</dbReference>
<organism evidence="1 2">
    <name type="scientific">Saccharibacillus alkalitolerans</name>
    <dbReference type="NCBI Taxonomy" id="2705290"/>
    <lineage>
        <taxon>Bacteria</taxon>
        <taxon>Bacillati</taxon>
        <taxon>Bacillota</taxon>
        <taxon>Bacilli</taxon>
        <taxon>Bacillales</taxon>
        <taxon>Paenibacillaceae</taxon>
        <taxon>Saccharibacillus</taxon>
    </lineage>
</organism>
<comment type="caution">
    <text evidence="1">The sequence shown here is derived from an EMBL/GenBank/DDBJ whole genome shotgun (WGS) entry which is preliminary data.</text>
</comment>
<dbReference type="InterPro" id="IPR036291">
    <property type="entry name" value="NAD(P)-bd_dom_sf"/>
</dbReference>
<accession>A0ABX0F820</accession>
<gene>
    <name evidence="1" type="ORF">GYN08_14085</name>
</gene>
<dbReference type="EMBL" id="JAAFGS010000004">
    <property type="protein sequence ID" value="NGZ76453.1"/>
    <property type="molecule type" value="Genomic_DNA"/>
</dbReference>
<reference evidence="1 2" key="1">
    <citation type="submission" date="2020-01" db="EMBL/GenBank/DDBJ databases">
        <title>Polyphasic characterisation and genomic insights into a novel alkali tolerant bacterium VR-M41.</title>
        <authorList>
            <person name="Vemuluri V.R."/>
        </authorList>
    </citation>
    <scope>NUCLEOTIDE SEQUENCE [LARGE SCALE GENOMIC DNA]</scope>
    <source>
        <strain evidence="1 2">VR-M41</strain>
    </source>
</reference>
<dbReference type="InterPro" id="IPR051604">
    <property type="entry name" value="Ergot_Alk_Oxidoreductase"/>
</dbReference>
<sequence>MSSGTPVLVIGGTGKTGSRVARRLIDKGVPVRIGSRSGQTPFDWNHPETWQAALDGVEKVYMTYYPDLLVPEAEEAIGAFAEKAVRSGVRRMVLLSGRGEEEARRCELAALAAGGDTTVLRASWFAQNFSESFLLHSVLEGSILLPADDVPEPFVDAEDIADAAFAALTEEGHAGKVYELTGPRSLSFARASEEIGEASGRRIDYVRIPHAAFLETLRSQNVPEDIVFVMDALFGRVLDGRNAEPQPGVREATGHDPTDFSDYVRRAAASGAWDRA</sequence>
<dbReference type="Proteomes" id="UP000800303">
    <property type="component" value="Unassembled WGS sequence"/>
</dbReference>
<keyword evidence="2" id="KW-1185">Reference proteome</keyword>
<dbReference type="Gene3D" id="3.40.50.720">
    <property type="entry name" value="NAD(P)-binding Rossmann-like Domain"/>
    <property type="match status" value="1"/>
</dbReference>
<dbReference type="SUPFAM" id="SSF51735">
    <property type="entry name" value="NAD(P)-binding Rossmann-fold domains"/>
    <property type="match status" value="1"/>
</dbReference>
<name>A0ABX0F820_9BACL</name>